<dbReference type="RefSeq" id="WP_236986226.1">
    <property type="nucleotide sequence ID" value="NZ_AP023086.1"/>
</dbReference>
<dbReference type="InterPro" id="IPR006311">
    <property type="entry name" value="TAT_signal"/>
</dbReference>
<dbReference type="KEGG" id="marq:MARGE09_P0939"/>
<sequence length="526" mass="55205">MKKRHFEIDQALAHPDHHKPRSRRDFIAQGFAAGAASVLGAPWLANPAMAALSPDVLNGENGANCQLEYGGANKIPFICFDLAGGANIAGSNVLVGGPGGQKDFLSASGYSKQGLPGDMVPSVVNPATDTNDFVNDDLGLAFHADSQFLAGIMEKTSEATRELINGAVIAARSENDTGNNPHNPMYGIYKAGAAGALLPLCGSSSSVSGGNSMAPASMIDPSARPTKVDRPTDVTGLVDTGGLVGLLSKDDTVSVMEAMYRISHEKLSAVETQRVRDDIIKQHVRCSYAKSADIVSQFGGIDLSPLSDPEIVGDEGIFSAADMADREFRKTASVMKLVLDGPLQSNGVAGAYAGAGTITMGGYDYHTGDRATGESRDLRAGRCMGAVLEYAAKKQKPVMMYVFSDGSVFSNGMTDDSIGGRGKGVWTGDNQQTASAFFLVYNPTQKPQIIGATEDEQARNQQIGFMRASGDVETSSSPAANNVNSLVESVVLNYMALHGEQGNFGSIFEKHGLGNLDAMTAFQPLG</sequence>
<keyword evidence="3" id="KW-1185">Reference proteome</keyword>
<reference evidence="2 3" key="1">
    <citation type="journal article" date="2022" name="IScience">
        <title>An ultrasensitive nanofiber-based assay for enzymatic hydrolysis and deep-sea microbial degradation of cellulose.</title>
        <authorList>
            <person name="Tsudome M."/>
            <person name="Tachioka M."/>
            <person name="Miyazaki M."/>
            <person name="Uchimura K."/>
            <person name="Tsuda M."/>
            <person name="Takaki Y."/>
            <person name="Deguchi S."/>
        </authorList>
    </citation>
    <scope>NUCLEOTIDE SEQUENCE [LARGE SCALE GENOMIC DNA]</scope>
    <source>
        <strain evidence="2 3">GE09</strain>
    </source>
</reference>
<gene>
    <name evidence="2" type="ORF">MARGE09_P0939</name>
</gene>
<evidence type="ECO:0000256" key="1">
    <source>
        <dbReference type="SAM" id="MobiDB-lite"/>
    </source>
</evidence>
<dbReference type="EMBL" id="AP023086">
    <property type="protein sequence ID" value="BCD96739.1"/>
    <property type="molecule type" value="Genomic_DNA"/>
</dbReference>
<protein>
    <recommendedName>
        <fullName evidence="4">General secretion pathway protein GspF</fullName>
    </recommendedName>
</protein>
<dbReference type="AlphaFoldDB" id="A0AAN2BJA2"/>
<accession>A0AAN2BJA2</accession>
<evidence type="ECO:0008006" key="4">
    <source>
        <dbReference type="Google" id="ProtNLM"/>
    </source>
</evidence>
<feature type="region of interest" description="Disordered" evidence="1">
    <location>
        <begin position="1"/>
        <end position="21"/>
    </location>
</feature>
<evidence type="ECO:0000313" key="3">
    <source>
        <dbReference type="Proteomes" id="UP001320119"/>
    </source>
</evidence>
<name>A0AAN2BJA2_9GAMM</name>
<dbReference type="Proteomes" id="UP001320119">
    <property type="component" value="Chromosome"/>
</dbReference>
<organism evidence="2 3">
    <name type="scientific">Marinagarivorans cellulosilyticus</name>
    <dbReference type="NCBI Taxonomy" id="2721545"/>
    <lineage>
        <taxon>Bacteria</taxon>
        <taxon>Pseudomonadati</taxon>
        <taxon>Pseudomonadota</taxon>
        <taxon>Gammaproteobacteria</taxon>
        <taxon>Cellvibrionales</taxon>
        <taxon>Cellvibrionaceae</taxon>
        <taxon>Marinagarivorans</taxon>
    </lineage>
</organism>
<evidence type="ECO:0000313" key="2">
    <source>
        <dbReference type="EMBL" id="BCD96739.1"/>
    </source>
</evidence>
<dbReference type="PROSITE" id="PS51318">
    <property type="entry name" value="TAT"/>
    <property type="match status" value="1"/>
</dbReference>
<proteinExistence type="predicted"/>